<proteinExistence type="predicted"/>
<reference evidence="7" key="1">
    <citation type="journal article" date="2019" name="Int. J. Syst. Evol. Microbiol.">
        <title>The Global Catalogue of Microorganisms (GCM) 10K type strain sequencing project: providing services to taxonomists for standard genome sequencing and annotation.</title>
        <authorList>
            <consortium name="The Broad Institute Genomics Platform"/>
            <consortium name="The Broad Institute Genome Sequencing Center for Infectious Disease"/>
            <person name="Wu L."/>
            <person name="Ma J."/>
        </authorList>
    </citation>
    <scope>NUCLEOTIDE SEQUENCE [LARGE SCALE GENOMIC DNA]</scope>
    <source>
        <strain evidence="7">CCUG 56401</strain>
    </source>
</reference>
<dbReference type="InterPro" id="IPR035434">
    <property type="entry name" value="GCL_bact_plant"/>
</dbReference>
<keyword evidence="3" id="KW-0547">Nucleotide-binding</keyword>
<keyword evidence="7" id="KW-1185">Reference proteome</keyword>
<gene>
    <name evidence="6" type="ORF">ACFQ16_25810</name>
</gene>
<evidence type="ECO:0000256" key="1">
    <source>
        <dbReference type="ARBA" id="ARBA00012220"/>
    </source>
</evidence>
<evidence type="ECO:0000256" key="5">
    <source>
        <dbReference type="ARBA" id="ARBA00048819"/>
    </source>
</evidence>
<dbReference type="Gene3D" id="3.30.590.20">
    <property type="match status" value="1"/>
</dbReference>
<protein>
    <recommendedName>
        <fullName evidence="1">glutamate--cysteine ligase</fullName>
        <ecNumber evidence="1">6.3.2.2</ecNumber>
    </recommendedName>
</protein>
<keyword evidence="4" id="KW-0067">ATP-binding</keyword>
<keyword evidence="2 6" id="KW-0436">Ligase</keyword>
<sequence length="481" mass="53707">MRRGAADEGARVSATMRRVGLELEFPVVQRSTGRGLDRAAAQRLWHRFAALDPTWTVVEEVATGAVTGVRRDAGDFEEHVNSDTGVCTVEVSLAPRETVGAAVSDANAVLRRLGRVLGEMGYVLLCAGIQPRTWSDPARKTQKDWYLLLPRRWHFHHWFVPVASHQASVDVSPVEAARAVNALSGFAGVFTALTASSPVARGRVQPWKEMRNWIWHERCARVPDREGRYTSNGIPPAPYPDIGAYVEHFWDSRLYFLTDLKTRGFEVLGDRSFRDFLLSPRPVPARQVDGTRVRVEPDRSMLDRIHQYGWPAAKLHYRFDDATDLDGVRDALVRRRMAEYFEEHAVHCYVENRSSGVAPQGEEGVGAALTVGLVERLDDAEAVLKSMSWDQWRGLWTQASEHGLAVGDSRWLDIAGDLLELARAGLRGRGAGEEAFLDPLFARLARRETPADRMIAAFRSGGVSRLLDDFGRSDTGWPTGR</sequence>
<evidence type="ECO:0000256" key="4">
    <source>
        <dbReference type="ARBA" id="ARBA00022840"/>
    </source>
</evidence>
<dbReference type="PANTHER" id="PTHR34378:SF1">
    <property type="entry name" value="GLUTAMATE--CYSTEINE LIGASE, CHLOROPLASTIC"/>
    <property type="match status" value="1"/>
</dbReference>
<accession>A0ABW3G0Z3</accession>
<dbReference type="PANTHER" id="PTHR34378">
    <property type="entry name" value="GLUTAMATE--CYSTEINE LIGASE, CHLOROPLASTIC"/>
    <property type="match status" value="1"/>
</dbReference>
<dbReference type="GO" id="GO:0016874">
    <property type="term" value="F:ligase activity"/>
    <property type="evidence" value="ECO:0007669"/>
    <property type="project" value="UniProtKB-KW"/>
</dbReference>
<comment type="caution">
    <text evidence="6">The sequence shown here is derived from an EMBL/GenBank/DDBJ whole genome shotgun (WGS) entry which is preliminary data.</text>
</comment>
<dbReference type="EC" id="6.3.2.2" evidence="1"/>
<dbReference type="Pfam" id="PF04107">
    <property type="entry name" value="GCS2"/>
    <property type="match status" value="1"/>
</dbReference>
<dbReference type="InterPro" id="IPR006336">
    <property type="entry name" value="GCS2"/>
</dbReference>
<evidence type="ECO:0000313" key="7">
    <source>
        <dbReference type="Proteomes" id="UP001597018"/>
    </source>
</evidence>
<name>A0ABW3G0Z3_9PSEU</name>
<dbReference type="InterPro" id="IPR014746">
    <property type="entry name" value="Gln_synth/guanido_kin_cat_dom"/>
</dbReference>
<dbReference type="Proteomes" id="UP001597018">
    <property type="component" value="Unassembled WGS sequence"/>
</dbReference>
<evidence type="ECO:0000256" key="2">
    <source>
        <dbReference type="ARBA" id="ARBA00022598"/>
    </source>
</evidence>
<evidence type="ECO:0000313" key="6">
    <source>
        <dbReference type="EMBL" id="MFD0923175.1"/>
    </source>
</evidence>
<organism evidence="6 7">
    <name type="scientific">Saccharopolyspora rosea</name>
    <dbReference type="NCBI Taxonomy" id="524884"/>
    <lineage>
        <taxon>Bacteria</taxon>
        <taxon>Bacillati</taxon>
        <taxon>Actinomycetota</taxon>
        <taxon>Actinomycetes</taxon>
        <taxon>Pseudonocardiales</taxon>
        <taxon>Pseudonocardiaceae</taxon>
        <taxon>Saccharopolyspora</taxon>
    </lineage>
</organism>
<comment type="catalytic activity">
    <reaction evidence="5">
        <text>L-cysteine + L-glutamate + ATP = gamma-L-glutamyl-L-cysteine + ADP + phosphate + H(+)</text>
        <dbReference type="Rhea" id="RHEA:13285"/>
        <dbReference type="ChEBI" id="CHEBI:15378"/>
        <dbReference type="ChEBI" id="CHEBI:29985"/>
        <dbReference type="ChEBI" id="CHEBI:30616"/>
        <dbReference type="ChEBI" id="CHEBI:35235"/>
        <dbReference type="ChEBI" id="CHEBI:43474"/>
        <dbReference type="ChEBI" id="CHEBI:58173"/>
        <dbReference type="ChEBI" id="CHEBI:456216"/>
        <dbReference type="EC" id="6.3.2.2"/>
    </reaction>
</comment>
<dbReference type="SUPFAM" id="SSF55931">
    <property type="entry name" value="Glutamine synthetase/guanido kinase"/>
    <property type="match status" value="1"/>
</dbReference>
<evidence type="ECO:0000256" key="3">
    <source>
        <dbReference type="ARBA" id="ARBA00022741"/>
    </source>
</evidence>
<dbReference type="EMBL" id="JBHTIW010000029">
    <property type="protein sequence ID" value="MFD0923175.1"/>
    <property type="molecule type" value="Genomic_DNA"/>
</dbReference>
<dbReference type="RefSeq" id="WP_345601098.1">
    <property type="nucleotide sequence ID" value="NZ_BAABLT010000028.1"/>
</dbReference>